<keyword evidence="14" id="KW-0865">Zymogen</keyword>
<keyword evidence="9" id="KW-0356">Hemostasis</keyword>
<evidence type="ECO:0000256" key="15">
    <source>
        <dbReference type="ARBA" id="ARBA00023157"/>
    </source>
</evidence>
<keyword evidence="16" id="KW-0325">Glycoprotein</keyword>
<reference evidence="23" key="1">
    <citation type="journal article" date="2017" name="PLoS ONE">
        <title>The Agassiz's desert tortoise genome provides a resource for the conservation of a threatened species.</title>
        <authorList>
            <person name="Tollis M."/>
            <person name="DeNardo D.F."/>
            <person name="Cornelius J.A."/>
            <person name="Dolby G.A."/>
            <person name="Edwards T."/>
            <person name="Henen B.T."/>
            <person name="Karl A.E."/>
            <person name="Murphy R.W."/>
            <person name="Kusumi K."/>
        </authorList>
    </citation>
    <scope>NUCLEOTIDE SEQUENCE [LARGE SCALE GENOMIC DNA]</scope>
</reference>
<dbReference type="InterPro" id="IPR018097">
    <property type="entry name" value="EGF_Ca-bd_CS"/>
</dbReference>
<evidence type="ECO:0000256" key="18">
    <source>
        <dbReference type="PROSITE-ProRule" id="PRU00076"/>
    </source>
</evidence>
<dbReference type="InterPro" id="IPR050442">
    <property type="entry name" value="Peptidase_S1_coag_factors"/>
</dbReference>
<dbReference type="Pfam" id="PF14670">
    <property type="entry name" value="FXa_inhibition"/>
    <property type="match status" value="1"/>
</dbReference>
<keyword evidence="10" id="KW-0645">Protease</keyword>
<dbReference type="PROSITE" id="PS50026">
    <property type="entry name" value="EGF_3"/>
    <property type="match status" value="1"/>
</dbReference>
<evidence type="ECO:0000256" key="2">
    <source>
        <dbReference type="ARBA" id="ARBA00002741"/>
    </source>
</evidence>
<keyword evidence="19" id="KW-0472">Membrane</keyword>
<comment type="subcellular location">
    <subcellularLocation>
        <location evidence="3">Secreted</location>
    </subcellularLocation>
</comment>
<evidence type="ECO:0000313" key="22">
    <source>
        <dbReference type="Ensembl" id="ENSGAGP00000023700.1"/>
    </source>
</evidence>
<dbReference type="PROSITE" id="PS00011">
    <property type="entry name" value="GLA_1"/>
    <property type="match status" value="1"/>
</dbReference>
<evidence type="ECO:0000256" key="5">
    <source>
        <dbReference type="ARBA" id="ARBA00019454"/>
    </source>
</evidence>
<keyword evidence="8" id="KW-0597">Phosphoprotein</keyword>
<dbReference type="InterPro" id="IPR035972">
    <property type="entry name" value="GLA-like_dom_SF"/>
</dbReference>
<dbReference type="InterPro" id="IPR000152">
    <property type="entry name" value="EGF-type_Asp/Asn_hydroxyl_site"/>
</dbReference>
<keyword evidence="19" id="KW-1133">Transmembrane helix</keyword>
<keyword evidence="6" id="KW-0301">Gamma-carboxyglutamic acid</keyword>
<accession>A0A452I7U7</accession>
<dbReference type="PROSITE" id="PS01186">
    <property type="entry name" value="EGF_2"/>
    <property type="match status" value="1"/>
</dbReference>
<evidence type="ECO:0000256" key="14">
    <source>
        <dbReference type="ARBA" id="ARBA00023145"/>
    </source>
</evidence>
<dbReference type="GO" id="GO:0007596">
    <property type="term" value="P:blood coagulation"/>
    <property type="evidence" value="ECO:0007669"/>
    <property type="project" value="UniProtKB-KW"/>
</dbReference>
<name>A0A452I7U7_9SAUR</name>
<dbReference type="Pfam" id="PF00008">
    <property type="entry name" value="EGF"/>
    <property type="match status" value="1"/>
</dbReference>
<feature type="domain" description="EGF-like" evidence="20">
    <location>
        <begin position="88"/>
        <end position="124"/>
    </location>
</feature>
<dbReference type="InterPro" id="IPR017857">
    <property type="entry name" value="Coagulation_fac-like_Gla_dom"/>
</dbReference>
<keyword evidence="11" id="KW-0106">Calcium</keyword>
<dbReference type="InterPro" id="IPR001881">
    <property type="entry name" value="EGF-like_Ca-bd_dom"/>
</dbReference>
<dbReference type="EC" id="3.4.21.22" evidence="4"/>
<proteinExistence type="predicted"/>
<keyword evidence="12" id="KW-0460">Magnesium</keyword>
<dbReference type="InterPro" id="IPR000742">
    <property type="entry name" value="EGF"/>
</dbReference>
<evidence type="ECO:0000256" key="11">
    <source>
        <dbReference type="ARBA" id="ARBA00022837"/>
    </source>
</evidence>
<dbReference type="GO" id="GO:0031638">
    <property type="term" value="P:zymogen activation"/>
    <property type="evidence" value="ECO:0007669"/>
    <property type="project" value="TreeGrafter"/>
</dbReference>
<keyword evidence="7" id="KW-0964">Secreted</keyword>
<dbReference type="PROSITE" id="PS00010">
    <property type="entry name" value="ASX_HYDROXYL"/>
    <property type="match status" value="1"/>
</dbReference>
<sequence length="326" mass="36951">MGRPLGMGPMGPCVNLPLVLELGLFFIKNEQASSILRRQKRYNSNRLEEFVPGNLERECKEEKCSFEEAREVFENTEKTMEFWKGYIDGDQCNPNPCKNGARCADDVGSYVCWCLAGYEGRNCELDSTCATKNGGCKHFCTNDPPRKVVCSCAPGYKLNGDGKSCDPAVPFPCGRITAPEAKSKYTRAMNTFDKWYYNSTNDHDEETDNTTQITPIIKQVTRVVGGVESRKGEVPWQVLDVLFLFVIPLNLIALMSFCTQKNFFYMLFEASVTHLKSQTMAERATRSNRREVQKKLLLNGTFSKVFHSILALRRLMYPAMAERAKQ</sequence>
<dbReference type="InterPro" id="IPR000294">
    <property type="entry name" value="GLA_domain"/>
</dbReference>
<feature type="transmembrane region" description="Helical" evidence="19">
    <location>
        <begin position="238"/>
        <end position="257"/>
    </location>
</feature>
<comment type="function">
    <text evidence="2">Factor IX is a vitamin K-dependent plasma protein that participates in the intrinsic pathway of blood coagulation by converting factor X to its active form in the presence of Ca(2+) ions, phospholipids, and factor VIIIa.</text>
</comment>
<dbReference type="PANTHER" id="PTHR24278:SF31">
    <property type="entry name" value="COAGULATION FACTOR IX"/>
    <property type="match status" value="1"/>
</dbReference>
<reference evidence="22" key="3">
    <citation type="submission" date="2025-09" db="UniProtKB">
        <authorList>
            <consortium name="Ensembl"/>
        </authorList>
    </citation>
    <scope>IDENTIFICATION</scope>
</reference>
<evidence type="ECO:0000256" key="9">
    <source>
        <dbReference type="ARBA" id="ARBA00022696"/>
    </source>
</evidence>
<dbReference type="GO" id="GO:0005509">
    <property type="term" value="F:calcium ion binding"/>
    <property type="evidence" value="ECO:0007669"/>
    <property type="project" value="InterPro"/>
</dbReference>
<dbReference type="Proteomes" id="UP000291020">
    <property type="component" value="Unassembled WGS sequence"/>
</dbReference>
<keyword evidence="15 18" id="KW-1015">Disulfide bond</keyword>
<dbReference type="CDD" id="cd00054">
    <property type="entry name" value="EGF_CA"/>
    <property type="match status" value="1"/>
</dbReference>
<evidence type="ECO:0000256" key="19">
    <source>
        <dbReference type="SAM" id="Phobius"/>
    </source>
</evidence>
<dbReference type="SMART" id="SM00069">
    <property type="entry name" value="GLA"/>
    <property type="match status" value="1"/>
</dbReference>
<evidence type="ECO:0000256" key="1">
    <source>
        <dbReference type="ARBA" id="ARBA00001368"/>
    </source>
</evidence>
<keyword evidence="10" id="KW-0378">Hydrolase</keyword>
<dbReference type="SUPFAM" id="SSF57630">
    <property type="entry name" value="GLA-domain"/>
    <property type="match status" value="1"/>
</dbReference>
<dbReference type="GO" id="GO:0005615">
    <property type="term" value="C:extracellular space"/>
    <property type="evidence" value="ECO:0007669"/>
    <property type="project" value="TreeGrafter"/>
</dbReference>
<comment type="caution">
    <text evidence="18">Lacks conserved residue(s) required for the propagation of feature annotation.</text>
</comment>
<evidence type="ECO:0000256" key="6">
    <source>
        <dbReference type="ARBA" id="ARBA00022479"/>
    </source>
</evidence>
<dbReference type="GO" id="GO:0004252">
    <property type="term" value="F:serine-type endopeptidase activity"/>
    <property type="evidence" value="ECO:0007669"/>
    <property type="project" value="UniProtKB-EC"/>
</dbReference>
<dbReference type="PANTHER" id="PTHR24278">
    <property type="entry name" value="COAGULATION FACTOR"/>
    <property type="match status" value="1"/>
</dbReference>
<keyword evidence="13" id="KW-0094">Blood coagulation</keyword>
<dbReference type="SMART" id="SM00179">
    <property type="entry name" value="EGF_CA"/>
    <property type="match status" value="1"/>
</dbReference>
<evidence type="ECO:0000259" key="21">
    <source>
        <dbReference type="PROSITE" id="PS50998"/>
    </source>
</evidence>
<dbReference type="PROSITE" id="PS00022">
    <property type="entry name" value="EGF_1"/>
    <property type="match status" value="1"/>
</dbReference>
<dbReference type="SUPFAM" id="SSF57196">
    <property type="entry name" value="EGF/Laminin"/>
    <property type="match status" value="2"/>
</dbReference>
<feature type="disulfide bond" evidence="18">
    <location>
        <begin position="114"/>
        <end position="123"/>
    </location>
</feature>
<evidence type="ECO:0000256" key="8">
    <source>
        <dbReference type="ARBA" id="ARBA00022553"/>
    </source>
</evidence>
<dbReference type="Gene3D" id="2.10.25.10">
    <property type="entry name" value="Laminin"/>
    <property type="match status" value="2"/>
</dbReference>
<evidence type="ECO:0000256" key="3">
    <source>
        <dbReference type="ARBA" id="ARBA00004613"/>
    </source>
</evidence>
<dbReference type="AlphaFoldDB" id="A0A452I7U7"/>
<evidence type="ECO:0000256" key="13">
    <source>
        <dbReference type="ARBA" id="ARBA00023084"/>
    </source>
</evidence>
<evidence type="ECO:0000256" key="12">
    <source>
        <dbReference type="ARBA" id="ARBA00022842"/>
    </source>
</evidence>
<evidence type="ECO:0000259" key="20">
    <source>
        <dbReference type="PROSITE" id="PS50026"/>
    </source>
</evidence>
<comment type="catalytic activity">
    <reaction evidence="1">
        <text>Selective cleavage of Arg-|-Ile bond in factor X to form factor Xa.</text>
        <dbReference type="EC" id="3.4.21.22"/>
    </reaction>
</comment>
<dbReference type="Pfam" id="PF00594">
    <property type="entry name" value="Gla"/>
    <property type="match status" value="1"/>
</dbReference>
<organism evidence="22 23">
    <name type="scientific">Gopherus agassizii</name>
    <name type="common">Agassiz's desert tortoise</name>
    <dbReference type="NCBI Taxonomy" id="38772"/>
    <lineage>
        <taxon>Eukaryota</taxon>
        <taxon>Metazoa</taxon>
        <taxon>Chordata</taxon>
        <taxon>Craniata</taxon>
        <taxon>Vertebrata</taxon>
        <taxon>Euteleostomi</taxon>
        <taxon>Archelosauria</taxon>
        <taxon>Testudinata</taxon>
        <taxon>Testudines</taxon>
        <taxon>Cryptodira</taxon>
        <taxon>Durocryptodira</taxon>
        <taxon>Testudinoidea</taxon>
        <taxon>Testudinidae</taxon>
        <taxon>Gopherus</taxon>
    </lineage>
</organism>
<keyword evidence="10" id="KW-0720">Serine protease</keyword>
<evidence type="ECO:0000256" key="7">
    <source>
        <dbReference type="ARBA" id="ARBA00022525"/>
    </source>
</evidence>
<dbReference type="PROSITE" id="PS50998">
    <property type="entry name" value="GLA_2"/>
    <property type="match status" value="1"/>
</dbReference>
<dbReference type="PROSITE" id="PS01187">
    <property type="entry name" value="EGF_CA"/>
    <property type="match status" value="1"/>
</dbReference>
<dbReference type="PRINTS" id="PR00001">
    <property type="entry name" value="GLABLOOD"/>
</dbReference>
<dbReference type="Gene3D" id="4.10.740.10">
    <property type="entry name" value="Coagulation Factor IX"/>
    <property type="match status" value="1"/>
</dbReference>
<keyword evidence="18" id="KW-0245">EGF-like domain</keyword>
<evidence type="ECO:0000256" key="17">
    <source>
        <dbReference type="ARBA" id="ARBA00031357"/>
    </source>
</evidence>
<dbReference type="PRINTS" id="PR00010">
    <property type="entry name" value="EGFBLOOD"/>
</dbReference>
<evidence type="ECO:0000256" key="16">
    <source>
        <dbReference type="ARBA" id="ARBA00023180"/>
    </source>
</evidence>
<reference evidence="22" key="2">
    <citation type="submission" date="2025-08" db="UniProtKB">
        <authorList>
            <consortium name="Ensembl"/>
        </authorList>
    </citation>
    <scope>IDENTIFICATION</scope>
</reference>
<evidence type="ECO:0000256" key="10">
    <source>
        <dbReference type="ARBA" id="ARBA00022825"/>
    </source>
</evidence>
<protein>
    <recommendedName>
        <fullName evidence="5">Coagulation factor IX</fullName>
        <ecNumber evidence="4">3.4.21.22</ecNumber>
    </recommendedName>
    <alternativeName>
        <fullName evidence="17">Christmas factor</fullName>
    </alternativeName>
</protein>
<keyword evidence="19" id="KW-0812">Transmembrane</keyword>
<dbReference type="Ensembl" id="ENSGAGT00000026998.1">
    <property type="protein sequence ID" value="ENSGAGP00000023700.1"/>
    <property type="gene ID" value="ENSGAGG00000017343.1"/>
</dbReference>
<feature type="domain" description="Gla" evidence="21">
    <location>
        <begin position="42"/>
        <end position="88"/>
    </location>
</feature>
<evidence type="ECO:0000313" key="23">
    <source>
        <dbReference type="Proteomes" id="UP000291020"/>
    </source>
</evidence>
<keyword evidence="23" id="KW-1185">Reference proteome</keyword>
<dbReference type="SMART" id="SM00181">
    <property type="entry name" value="EGF"/>
    <property type="match status" value="2"/>
</dbReference>
<evidence type="ECO:0000256" key="4">
    <source>
        <dbReference type="ARBA" id="ARBA00012066"/>
    </source>
</evidence>